<dbReference type="EMBL" id="QWDC01000005">
    <property type="protein sequence ID" value="RFZ90054.1"/>
    <property type="molecule type" value="Genomic_DNA"/>
</dbReference>
<keyword evidence="3" id="KW-1185">Reference proteome</keyword>
<sequence length="230" mass="26708">MESIEQINRTAGSLRKKSKALLSYTLLTLAATIAFSNAEAQTFSEWFFQGSTQKKYLLQQIAALQVYSGYLSKGYRIANGGLGYIGKELRKEFSEHRVFYDKLRTVNPSFRNDPRFQEIIEWQQSIIRLTGEIRKVRSPGSEERYYLARVCNALLRDCESQISALEQVMIDGRTQMDDEERMSRIQIIHQRMESNYLFASTLNAQVCQLNLQRETAAKDIRFQRKINSSY</sequence>
<protein>
    <submittedName>
        <fullName evidence="2">Uncharacterized protein</fullName>
    </submittedName>
</protein>
<feature type="signal peptide" evidence="1">
    <location>
        <begin position="1"/>
        <end position="40"/>
    </location>
</feature>
<proteinExistence type="predicted"/>
<dbReference type="Proteomes" id="UP000264217">
    <property type="component" value="Unassembled WGS sequence"/>
</dbReference>
<dbReference type="OrthoDB" id="673795at2"/>
<accession>A0A372NM88</accession>
<dbReference type="AlphaFoldDB" id="A0A372NM88"/>
<organism evidence="2 3">
    <name type="scientific">Mucilaginibacter conchicola</name>
    <dbReference type="NCBI Taxonomy" id="2303333"/>
    <lineage>
        <taxon>Bacteria</taxon>
        <taxon>Pseudomonadati</taxon>
        <taxon>Bacteroidota</taxon>
        <taxon>Sphingobacteriia</taxon>
        <taxon>Sphingobacteriales</taxon>
        <taxon>Sphingobacteriaceae</taxon>
        <taxon>Mucilaginibacter</taxon>
    </lineage>
</organism>
<evidence type="ECO:0000256" key="1">
    <source>
        <dbReference type="SAM" id="SignalP"/>
    </source>
</evidence>
<reference evidence="2 3" key="1">
    <citation type="submission" date="2018-08" db="EMBL/GenBank/DDBJ databases">
        <title>Mucilaginibacter sp. MYSH2.</title>
        <authorList>
            <person name="Seo T."/>
        </authorList>
    </citation>
    <scope>NUCLEOTIDE SEQUENCE [LARGE SCALE GENOMIC DNA]</scope>
    <source>
        <strain evidence="2 3">MYSH2</strain>
    </source>
</reference>
<comment type="caution">
    <text evidence="2">The sequence shown here is derived from an EMBL/GenBank/DDBJ whole genome shotgun (WGS) entry which is preliminary data.</text>
</comment>
<gene>
    <name evidence="2" type="ORF">D0C36_22685</name>
</gene>
<evidence type="ECO:0000313" key="2">
    <source>
        <dbReference type="EMBL" id="RFZ90054.1"/>
    </source>
</evidence>
<keyword evidence="1" id="KW-0732">Signal</keyword>
<evidence type="ECO:0000313" key="3">
    <source>
        <dbReference type="Proteomes" id="UP000264217"/>
    </source>
</evidence>
<dbReference type="RefSeq" id="WP_117394021.1">
    <property type="nucleotide sequence ID" value="NZ_QWDC01000005.1"/>
</dbReference>
<feature type="chain" id="PRO_5016935496" evidence="1">
    <location>
        <begin position="41"/>
        <end position="230"/>
    </location>
</feature>
<name>A0A372NM88_9SPHI</name>